<sequence>MKKISIVIPTYNRLEVLKSCVFSIVNQDFNSADYEIIIVDNGPSNDGTDIFIAEIIKTRKNIFYFQRKEKGCIFARNFGFQEAKGEILLTVDDDVEFLGRDCLTILAHTFEDKDVGMVGSVELHGNKDEVSTVKSCKNINLNKIGRVTKWGSFYASFNQLDGYDDLVVVDHFRSCFMAVRADLFNAVGGFDAKYNADGMGFRYETDLCMRVKNLAKKVVINPKIRIWHKVAKRSRGFERGKGNRYLFLVSRNHMYFMLKFFWHKHRWFWFVYDFLIGAYRTPGLLFLLKRRELSWANLVCVFRGKLSGLSFLK</sequence>
<evidence type="ECO:0000313" key="7">
    <source>
        <dbReference type="Proteomes" id="UP000178254"/>
    </source>
</evidence>
<dbReference type="GO" id="GO:0016757">
    <property type="term" value="F:glycosyltransferase activity"/>
    <property type="evidence" value="ECO:0007669"/>
    <property type="project" value="UniProtKB-KW"/>
</dbReference>
<comment type="similarity">
    <text evidence="1">Belongs to the glycosyltransferase 2 family.</text>
</comment>
<comment type="caution">
    <text evidence="6">The sequence shown here is derived from an EMBL/GenBank/DDBJ whole genome shotgun (WGS) entry which is preliminary data.</text>
</comment>
<dbReference type="SUPFAM" id="SSF53448">
    <property type="entry name" value="Nucleotide-diphospho-sugar transferases"/>
    <property type="match status" value="1"/>
</dbReference>
<keyword evidence="4" id="KW-0812">Transmembrane</keyword>
<dbReference type="Pfam" id="PF00535">
    <property type="entry name" value="Glycos_transf_2"/>
    <property type="match status" value="1"/>
</dbReference>
<evidence type="ECO:0000256" key="2">
    <source>
        <dbReference type="ARBA" id="ARBA00022676"/>
    </source>
</evidence>
<keyword evidence="3" id="KW-0808">Transferase</keyword>
<evidence type="ECO:0000313" key="6">
    <source>
        <dbReference type="EMBL" id="OGH94969.1"/>
    </source>
</evidence>
<gene>
    <name evidence="6" type="ORF">A2538_04750</name>
</gene>
<dbReference type="InterPro" id="IPR029044">
    <property type="entry name" value="Nucleotide-diphossugar_trans"/>
</dbReference>
<evidence type="ECO:0000256" key="4">
    <source>
        <dbReference type="SAM" id="Phobius"/>
    </source>
</evidence>
<dbReference type="PANTHER" id="PTHR43179">
    <property type="entry name" value="RHAMNOSYLTRANSFERASE WBBL"/>
    <property type="match status" value="1"/>
</dbReference>
<feature type="domain" description="Glycosyltransferase 2-like" evidence="5">
    <location>
        <begin position="5"/>
        <end position="156"/>
    </location>
</feature>
<proteinExistence type="inferred from homology"/>
<evidence type="ECO:0000259" key="5">
    <source>
        <dbReference type="Pfam" id="PF00535"/>
    </source>
</evidence>
<evidence type="ECO:0000256" key="3">
    <source>
        <dbReference type="ARBA" id="ARBA00022679"/>
    </source>
</evidence>
<dbReference type="Gene3D" id="3.90.550.10">
    <property type="entry name" value="Spore Coat Polysaccharide Biosynthesis Protein SpsA, Chain A"/>
    <property type="match status" value="1"/>
</dbReference>
<dbReference type="STRING" id="1798709.A2538_04750"/>
<dbReference type="PANTHER" id="PTHR43179:SF12">
    <property type="entry name" value="GALACTOFURANOSYLTRANSFERASE GLFT2"/>
    <property type="match status" value="1"/>
</dbReference>
<keyword evidence="4" id="KW-0472">Membrane</keyword>
<feature type="transmembrane region" description="Helical" evidence="4">
    <location>
        <begin position="268"/>
        <end position="288"/>
    </location>
</feature>
<keyword evidence="2" id="KW-0328">Glycosyltransferase</keyword>
<dbReference type="AlphaFoldDB" id="A0A1F6PFQ1"/>
<evidence type="ECO:0000256" key="1">
    <source>
        <dbReference type="ARBA" id="ARBA00006739"/>
    </source>
</evidence>
<name>A0A1F6PFQ1_9BACT</name>
<dbReference type="Proteomes" id="UP000178254">
    <property type="component" value="Unassembled WGS sequence"/>
</dbReference>
<organism evidence="6 7">
    <name type="scientific">Candidatus Magasanikbacteria bacterium RIFOXYD2_FULL_41_14</name>
    <dbReference type="NCBI Taxonomy" id="1798709"/>
    <lineage>
        <taxon>Bacteria</taxon>
        <taxon>Candidatus Magasanikiibacteriota</taxon>
    </lineage>
</organism>
<protein>
    <recommendedName>
        <fullName evidence="5">Glycosyltransferase 2-like domain-containing protein</fullName>
    </recommendedName>
</protein>
<keyword evidence="4" id="KW-1133">Transmembrane helix</keyword>
<dbReference type="InterPro" id="IPR001173">
    <property type="entry name" value="Glyco_trans_2-like"/>
</dbReference>
<accession>A0A1F6PFQ1</accession>
<reference evidence="6 7" key="1">
    <citation type="journal article" date="2016" name="Nat. Commun.">
        <title>Thousands of microbial genomes shed light on interconnected biogeochemical processes in an aquifer system.</title>
        <authorList>
            <person name="Anantharaman K."/>
            <person name="Brown C.T."/>
            <person name="Hug L.A."/>
            <person name="Sharon I."/>
            <person name="Castelle C.J."/>
            <person name="Probst A.J."/>
            <person name="Thomas B.C."/>
            <person name="Singh A."/>
            <person name="Wilkins M.J."/>
            <person name="Karaoz U."/>
            <person name="Brodie E.L."/>
            <person name="Williams K.H."/>
            <person name="Hubbard S.S."/>
            <person name="Banfield J.F."/>
        </authorList>
    </citation>
    <scope>NUCLEOTIDE SEQUENCE [LARGE SCALE GENOMIC DNA]</scope>
</reference>
<dbReference type="EMBL" id="MFRE01000005">
    <property type="protein sequence ID" value="OGH94969.1"/>
    <property type="molecule type" value="Genomic_DNA"/>
</dbReference>